<organism evidence="1 2">
    <name type="scientific">Lactuca saligna</name>
    <name type="common">Willowleaf lettuce</name>
    <dbReference type="NCBI Taxonomy" id="75948"/>
    <lineage>
        <taxon>Eukaryota</taxon>
        <taxon>Viridiplantae</taxon>
        <taxon>Streptophyta</taxon>
        <taxon>Embryophyta</taxon>
        <taxon>Tracheophyta</taxon>
        <taxon>Spermatophyta</taxon>
        <taxon>Magnoliopsida</taxon>
        <taxon>eudicotyledons</taxon>
        <taxon>Gunneridae</taxon>
        <taxon>Pentapetalae</taxon>
        <taxon>asterids</taxon>
        <taxon>campanulids</taxon>
        <taxon>Asterales</taxon>
        <taxon>Asteraceae</taxon>
        <taxon>Cichorioideae</taxon>
        <taxon>Cichorieae</taxon>
        <taxon>Lactucinae</taxon>
        <taxon>Lactuca</taxon>
    </lineage>
</organism>
<dbReference type="EMBL" id="OX465083">
    <property type="protein sequence ID" value="CAI9294682.1"/>
    <property type="molecule type" value="Genomic_DNA"/>
</dbReference>
<sequence length="105" mass="11888">MLAPPPPSPGSIYSPEFLNLNDLHTIVCDCGDKIVAYQIKMHRLNDKLGKDFILCRVDHIDLQHKLEDQDKKVKAIVCSDGQRHGSNAWDDSGWGHSPYEAWISF</sequence>
<keyword evidence="2" id="KW-1185">Reference proteome</keyword>
<evidence type="ECO:0000313" key="2">
    <source>
        <dbReference type="Proteomes" id="UP001177003"/>
    </source>
</evidence>
<evidence type="ECO:0000313" key="1">
    <source>
        <dbReference type="EMBL" id="CAI9294682.1"/>
    </source>
</evidence>
<name>A0AA35ZN40_LACSI</name>
<gene>
    <name evidence="1" type="ORF">LSALG_LOCUS33654</name>
</gene>
<dbReference type="AlphaFoldDB" id="A0AA35ZN40"/>
<accession>A0AA35ZN40</accession>
<dbReference type="Proteomes" id="UP001177003">
    <property type="component" value="Chromosome 7"/>
</dbReference>
<reference evidence="1" key="1">
    <citation type="submission" date="2023-04" db="EMBL/GenBank/DDBJ databases">
        <authorList>
            <person name="Vijverberg K."/>
            <person name="Xiong W."/>
            <person name="Schranz E."/>
        </authorList>
    </citation>
    <scope>NUCLEOTIDE SEQUENCE</scope>
</reference>
<proteinExistence type="predicted"/>
<protein>
    <submittedName>
        <fullName evidence="1">Uncharacterized protein</fullName>
    </submittedName>
</protein>